<dbReference type="OrthoDB" id="9776839at2"/>
<gene>
    <name evidence="3" type="ORF">SAMN05661086_00476</name>
</gene>
<keyword evidence="1" id="KW-0560">Oxidoreductase</keyword>
<dbReference type="EMBL" id="FOYZ01000002">
    <property type="protein sequence ID" value="SFR62336.1"/>
    <property type="molecule type" value="Genomic_DNA"/>
</dbReference>
<dbReference type="PANTHER" id="PTHR42949:SF3">
    <property type="entry name" value="ANAEROBIC GLYCEROL-3-PHOSPHATE DEHYDROGENASE SUBUNIT B"/>
    <property type="match status" value="1"/>
</dbReference>
<feature type="domain" description="FAD/NAD(P)-binding" evidence="2">
    <location>
        <begin position="3"/>
        <end position="297"/>
    </location>
</feature>
<dbReference type="PRINTS" id="PR00368">
    <property type="entry name" value="FADPNR"/>
</dbReference>
<protein>
    <submittedName>
        <fullName evidence="3">Pyruvate/2-oxoglutarate dehydrogenase complex, dihydrolipoamide dehydrogenase (E3) component</fullName>
    </submittedName>
</protein>
<keyword evidence="3" id="KW-0670">Pyruvate</keyword>
<sequence>MDYEIVVIGGGPAGLAAAIEARKNGVQKILVVERDRELGGILQQCIHNGFGLHVFKEELTGPEYAERFINELKENNITYLLNAMVLEITQEKEVHIVSPNEGYLCIKAQAIILAMGCRERTAGAIAMPGTRPAGVYTAGTAQRFINMEGYMVGKKVVILGSGDIGLIMARRMTLEGAEVLAVAEILPFSGGLTRNIVQCLDDFNIPLYLSHTVTKVKGHNRVEGVTIAKVDENRRPIPGTEINYDCDTLLLSVGLIPENEVSKTVGLKIDPKTNGPIVNEVMETSSNGIFACGNVVHVHDLVDFVTEESRRAGRGAARYVQNQLDNSVIGFETIAGDGISYIVPQSVRIENVEANLDLFMRVRNIYHNVKLVVKSGDKVIKEKKKAHMAPGEMEHITLKKDELQQIDGSTLIIEVKEEG</sequence>
<dbReference type="InterPro" id="IPR036188">
    <property type="entry name" value="FAD/NAD-bd_sf"/>
</dbReference>
<dbReference type="RefSeq" id="WP_092559104.1">
    <property type="nucleotide sequence ID" value="NZ_FOYZ01000002.1"/>
</dbReference>
<dbReference type="GO" id="GO:0016491">
    <property type="term" value="F:oxidoreductase activity"/>
    <property type="evidence" value="ECO:0007669"/>
    <property type="project" value="UniProtKB-KW"/>
</dbReference>
<keyword evidence="4" id="KW-1185">Reference proteome</keyword>
<accession>A0A1I6I6J8</accession>
<dbReference type="SUPFAM" id="SSF51905">
    <property type="entry name" value="FAD/NAD(P)-binding domain"/>
    <property type="match status" value="1"/>
</dbReference>
<dbReference type="InterPro" id="IPR023753">
    <property type="entry name" value="FAD/NAD-binding_dom"/>
</dbReference>
<dbReference type="Gene3D" id="3.50.50.60">
    <property type="entry name" value="FAD/NAD(P)-binding domain"/>
    <property type="match status" value="2"/>
</dbReference>
<dbReference type="Pfam" id="PF07992">
    <property type="entry name" value="Pyr_redox_2"/>
    <property type="match status" value="1"/>
</dbReference>
<proteinExistence type="predicted"/>
<evidence type="ECO:0000313" key="3">
    <source>
        <dbReference type="EMBL" id="SFR62336.1"/>
    </source>
</evidence>
<evidence type="ECO:0000259" key="2">
    <source>
        <dbReference type="Pfam" id="PF07992"/>
    </source>
</evidence>
<evidence type="ECO:0000256" key="1">
    <source>
        <dbReference type="ARBA" id="ARBA00023002"/>
    </source>
</evidence>
<dbReference type="InterPro" id="IPR051691">
    <property type="entry name" value="Metab_Enz_Cyan_OpOx_G3PDH"/>
</dbReference>
<dbReference type="PANTHER" id="PTHR42949">
    <property type="entry name" value="ANAEROBIC GLYCEROL-3-PHOSPHATE DEHYDROGENASE SUBUNIT B"/>
    <property type="match status" value="1"/>
</dbReference>
<dbReference type="STRING" id="37658.SAMN05661086_00476"/>
<organism evidence="3 4">
    <name type="scientific">Anaeromicropila populeti</name>
    <dbReference type="NCBI Taxonomy" id="37658"/>
    <lineage>
        <taxon>Bacteria</taxon>
        <taxon>Bacillati</taxon>
        <taxon>Bacillota</taxon>
        <taxon>Clostridia</taxon>
        <taxon>Lachnospirales</taxon>
        <taxon>Lachnospiraceae</taxon>
        <taxon>Anaeromicropila</taxon>
    </lineage>
</organism>
<dbReference type="Proteomes" id="UP000199659">
    <property type="component" value="Unassembled WGS sequence"/>
</dbReference>
<name>A0A1I6I6J8_9FIRM</name>
<reference evidence="3 4" key="1">
    <citation type="submission" date="2016-10" db="EMBL/GenBank/DDBJ databases">
        <authorList>
            <person name="de Groot N.N."/>
        </authorList>
    </citation>
    <scope>NUCLEOTIDE SEQUENCE [LARGE SCALE GENOMIC DNA]</scope>
    <source>
        <strain evidence="3 4">743A</strain>
    </source>
</reference>
<evidence type="ECO:0000313" key="4">
    <source>
        <dbReference type="Proteomes" id="UP000199659"/>
    </source>
</evidence>
<dbReference type="AlphaFoldDB" id="A0A1I6I6J8"/>
<dbReference type="PRINTS" id="PR00411">
    <property type="entry name" value="PNDRDTASEI"/>
</dbReference>